<dbReference type="EMBL" id="PDNB01000133">
    <property type="protein sequence ID" value="PGH04726.1"/>
    <property type="molecule type" value="Genomic_DNA"/>
</dbReference>
<accession>A0A2B7X6N1</accession>
<name>A0A2B7X6N1_9EURO</name>
<comment type="caution">
    <text evidence="1">The sequence shown here is derived from an EMBL/GenBank/DDBJ whole genome shotgun (WGS) entry which is preliminary data.</text>
</comment>
<dbReference type="InterPro" id="IPR027417">
    <property type="entry name" value="P-loop_NTPase"/>
</dbReference>
<organism evidence="1 2">
    <name type="scientific">Helicocarpus griseus UAMH5409</name>
    <dbReference type="NCBI Taxonomy" id="1447875"/>
    <lineage>
        <taxon>Eukaryota</taxon>
        <taxon>Fungi</taxon>
        <taxon>Dikarya</taxon>
        <taxon>Ascomycota</taxon>
        <taxon>Pezizomycotina</taxon>
        <taxon>Eurotiomycetes</taxon>
        <taxon>Eurotiomycetidae</taxon>
        <taxon>Onygenales</taxon>
        <taxon>Ajellomycetaceae</taxon>
        <taxon>Helicocarpus</taxon>
    </lineage>
</organism>
<dbReference type="OrthoDB" id="4500237at2759"/>
<gene>
    <name evidence="1" type="ORF">AJ79_07005</name>
</gene>
<evidence type="ECO:0000313" key="2">
    <source>
        <dbReference type="Proteomes" id="UP000223968"/>
    </source>
</evidence>
<dbReference type="AlphaFoldDB" id="A0A2B7X6N1"/>
<protein>
    <submittedName>
        <fullName evidence="1">Uncharacterized protein</fullName>
    </submittedName>
</protein>
<dbReference type="Proteomes" id="UP000223968">
    <property type="component" value="Unassembled WGS sequence"/>
</dbReference>
<dbReference type="Gene3D" id="3.40.50.300">
    <property type="entry name" value="P-loop containing nucleotide triphosphate hydrolases"/>
    <property type="match status" value="1"/>
</dbReference>
<sequence length="307" mass="35539">MDGGASVSKVVEIYGKHYVTLFFPVWLNGVDFEYTPWVKQFYGQSSHVLIFIYDATSRQVFDRIASSCETIFRHVYGTEFPKHESNKFALAARPTKYVWPKSRRTFTCFPLLPHELQLAVLQECLTCTGSVILPDPNFSGINLNVLLVCKLFYQEGVKIFWEHNSFASFQPITFIADTTFVSPDRPRVVSTEEGEELARRSLQCKYIEISARDEHDYFSETVMDACRLYIARKGIPRGRQVSGSSNLPYGLNRREIHRGCNHISCNWPEIKSYLRATGHRILTKILARTYSRKWQRKWVGKNRTVRA</sequence>
<evidence type="ECO:0000313" key="1">
    <source>
        <dbReference type="EMBL" id="PGH04726.1"/>
    </source>
</evidence>
<proteinExistence type="predicted"/>
<reference evidence="1 2" key="1">
    <citation type="submission" date="2017-10" db="EMBL/GenBank/DDBJ databases">
        <title>Comparative genomics in systemic dimorphic fungi from Ajellomycetaceae.</title>
        <authorList>
            <person name="Munoz J.F."/>
            <person name="Mcewen J.G."/>
            <person name="Clay O.K."/>
            <person name="Cuomo C.A."/>
        </authorList>
    </citation>
    <scope>NUCLEOTIDE SEQUENCE [LARGE SCALE GENOMIC DNA]</scope>
    <source>
        <strain evidence="1 2">UAMH5409</strain>
    </source>
</reference>
<dbReference type="STRING" id="1447875.A0A2B7X6N1"/>
<keyword evidence="2" id="KW-1185">Reference proteome</keyword>